<dbReference type="AlphaFoldDB" id="A0A151WP52"/>
<sequence>MSATNESCSNSSYDNSTNEKSNKWTHNATVALIYEYRNKISMFQSSTIRKEAALKIISTNMGQKKFYYTPKQCEFKFKNKLDQIFVQLDDINKKREKERYMRHKELVAIQENTIKVFSEKMDKLIDKL</sequence>
<evidence type="ECO:0000313" key="3">
    <source>
        <dbReference type="EMBL" id="KYQ49644.1"/>
    </source>
</evidence>
<reference evidence="3 4" key="1">
    <citation type="submission" date="2015-09" db="EMBL/GenBank/DDBJ databases">
        <title>Trachymyrmex zeteki WGS genome.</title>
        <authorList>
            <person name="Nygaard S."/>
            <person name="Hu H."/>
            <person name="Boomsma J."/>
            <person name="Zhang G."/>
        </authorList>
    </citation>
    <scope>NUCLEOTIDE SEQUENCE [LARGE SCALE GENOMIC DNA]</scope>
    <source>
        <strain evidence="3">Tzet28-1</strain>
        <tissue evidence="3">Whole body</tissue>
    </source>
</reference>
<evidence type="ECO:0000313" key="4">
    <source>
        <dbReference type="Proteomes" id="UP000075809"/>
    </source>
</evidence>
<evidence type="ECO:0000256" key="1">
    <source>
        <dbReference type="SAM" id="MobiDB-lite"/>
    </source>
</evidence>
<feature type="domain" description="Myb/SANT-like DNA-binding" evidence="2">
    <location>
        <begin position="21"/>
        <end position="98"/>
    </location>
</feature>
<accession>A0A151WP52</accession>
<dbReference type="Gene3D" id="1.10.10.60">
    <property type="entry name" value="Homeodomain-like"/>
    <property type="match status" value="1"/>
</dbReference>
<protein>
    <recommendedName>
        <fullName evidence="2">Myb/SANT-like DNA-binding domain-containing protein</fullName>
    </recommendedName>
</protein>
<organism evidence="3 4">
    <name type="scientific">Mycetomoellerius zeteki</name>
    <dbReference type="NCBI Taxonomy" id="64791"/>
    <lineage>
        <taxon>Eukaryota</taxon>
        <taxon>Metazoa</taxon>
        <taxon>Ecdysozoa</taxon>
        <taxon>Arthropoda</taxon>
        <taxon>Hexapoda</taxon>
        <taxon>Insecta</taxon>
        <taxon>Pterygota</taxon>
        <taxon>Neoptera</taxon>
        <taxon>Endopterygota</taxon>
        <taxon>Hymenoptera</taxon>
        <taxon>Apocrita</taxon>
        <taxon>Aculeata</taxon>
        <taxon>Formicoidea</taxon>
        <taxon>Formicidae</taxon>
        <taxon>Myrmicinae</taxon>
        <taxon>Mycetomoellerius</taxon>
    </lineage>
</organism>
<dbReference type="InterPro" id="IPR044822">
    <property type="entry name" value="Myb_DNA-bind_4"/>
</dbReference>
<dbReference type="EMBL" id="KQ982887">
    <property type="protein sequence ID" value="KYQ49644.1"/>
    <property type="molecule type" value="Genomic_DNA"/>
</dbReference>
<keyword evidence="4" id="KW-1185">Reference proteome</keyword>
<dbReference type="Pfam" id="PF13837">
    <property type="entry name" value="Myb_DNA-bind_4"/>
    <property type="match status" value="1"/>
</dbReference>
<name>A0A151WP52_9HYME</name>
<feature type="region of interest" description="Disordered" evidence="1">
    <location>
        <begin position="1"/>
        <end position="21"/>
    </location>
</feature>
<proteinExistence type="predicted"/>
<dbReference type="Proteomes" id="UP000075809">
    <property type="component" value="Unassembled WGS sequence"/>
</dbReference>
<evidence type="ECO:0000259" key="2">
    <source>
        <dbReference type="Pfam" id="PF13837"/>
    </source>
</evidence>
<gene>
    <name evidence="3" type="ORF">ALC60_11277</name>
</gene>